<feature type="transmembrane region" description="Helical" evidence="1">
    <location>
        <begin position="149"/>
        <end position="167"/>
    </location>
</feature>
<dbReference type="PANTHER" id="PTHR16201:SF53">
    <property type="entry name" value="TRANSMEMBRANE PROTEIN 44"/>
    <property type="match status" value="1"/>
</dbReference>
<keyword evidence="3" id="KW-1185">Reference proteome</keyword>
<evidence type="ECO:0000313" key="3">
    <source>
        <dbReference type="Proteomes" id="UP001230051"/>
    </source>
</evidence>
<name>A0AAD8G393_ACIOX</name>
<dbReference type="Proteomes" id="UP001230051">
    <property type="component" value="Unassembled WGS sequence"/>
</dbReference>
<feature type="transmembrane region" description="Helical" evidence="1">
    <location>
        <begin position="228"/>
        <end position="252"/>
    </location>
</feature>
<keyword evidence="1 2" id="KW-0812">Transmembrane</keyword>
<gene>
    <name evidence="2" type="primary">TMEM44</name>
    <name evidence="2" type="ORF">AOXY_G17302</name>
</gene>
<comment type="caution">
    <text evidence="2">The sequence shown here is derived from an EMBL/GenBank/DDBJ whole genome shotgun (WGS) entry which is preliminary data.</text>
</comment>
<dbReference type="EMBL" id="JAGXEW010000016">
    <property type="protein sequence ID" value="KAK1162439.1"/>
    <property type="molecule type" value="Genomic_DNA"/>
</dbReference>
<evidence type="ECO:0000256" key="1">
    <source>
        <dbReference type="SAM" id="Phobius"/>
    </source>
</evidence>
<sequence length="509" mass="57064">MMGDVEELAGSALNQTGGLDVSEIISLWHKEYLTKCFANEKVCMSFGLWVISAFLWIVAHTMLICLQCQKKPVHSSSSAFITIYSFLGNMCNTLGALLAKQLTVQVFTGAYLTAVDILYFILIFFPVCKWETSTNGGSRKKLKKRRRNRNVFAVILPLAVGSGYYISKTAFQTKPFEREFHGTGRRLLTTFLQDNTEILGYALGLVAFIICWTAKFSHISRAYKARMFSAVLIWSQVFSILASVLYAAAILFHDKQLKYILKALPWLLNSLGCAALDTAILLLLCCTKYSASQQTYLERTRGADTQALLAQSVLGVGEEEEEEELHVKSIKKAKARRRDSDWIPLNTLPNNRYLHRMAEIGHFMDLSIEPVQEVPFGAIRLPGEGEVSPTEISKDPEPPAYPPLKVIHAALSSSSSSSDSVSDGPSMTSELEWDFEDVTEDWSKDKRPQNVGVSQEVFPVQDWTSLPLDNSVIQTESDFWFCHGNVEMTEERAAAILADYERENRRSGK</sequence>
<dbReference type="GO" id="GO:0015174">
    <property type="term" value="F:basic amino acid transmembrane transporter activity"/>
    <property type="evidence" value="ECO:0007669"/>
    <property type="project" value="TreeGrafter"/>
</dbReference>
<feature type="transmembrane region" description="Helical" evidence="1">
    <location>
        <begin position="264"/>
        <end position="286"/>
    </location>
</feature>
<evidence type="ECO:0000313" key="2">
    <source>
        <dbReference type="EMBL" id="KAK1162439.1"/>
    </source>
</evidence>
<feature type="transmembrane region" description="Helical" evidence="1">
    <location>
        <begin position="198"/>
        <end position="216"/>
    </location>
</feature>
<keyword evidence="1" id="KW-0472">Membrane</keyword>
<organism evidence="2 3">
    <name type="scientific">Acipenser oxyrinchus oxyrinchus</name>
    <dbReference type="NCBI Taxonomy" id="40147"/>
    <lineage>
        <taxon>Eukaryota</taxon>
        <taxon>Metazoa</taxon>
        <taxon>Chordata</taxon>
        <taxon>Craniata</taxon>
        <taxon>Vertebrata</taxon>
        <taxon>Euteleostomi</taxon>
        <taxon>Actinopterygii</taxon>
        <taxon>Chondrostei</taxon>
        <taxon>Acipenseriformes</taxon>
        <taxon>Acipenseridae</taxon>
        <taxon>Acipenser</taxon>
    </lineage>
</organism>
<dbReference type="AlphaFoldDB" id="A0AAD8G393"/>
<dbReference type="GO" id="GO:0016020">
    <property type="term" value="C:membrane"/>
    <property type="evidence" value="ECO:0007669"/>
    <property type="project" value="TreeGrafter"/>
</dbReference>
<dbReference type="InterPro" id="IPR051415">
    <property type="entry name" value="LAAT-1"/>
</dbReference>
<dbReference type="PANTHER" id="PTHR16201">
    <property type="entry name" value="SEVEN TRANSMEMBRANE PROTEIN 1-RELATED"/>
    <property type="match status" value="1"/>
</dbReference>
<proteinExistence type="predicted"/>
<reference evidence="2" key="1">
    <citation type="submission" date="2022-02" db="EMBL/GenBank/DDBJ databases">
        <title>Atlantic sturgeon de novo genome assembly.</title>
        <authorList>
            <person name="Stock M."/>
            <person name="Klopp C."/>
            <person name="Guiguen Y."/>
            <person name="Cabau C."/>
            <person name="Parinello H."/>
            <person name="Santidrian Yebra-Pimentel E."/>
            <person name="Kuhl H."/>
            <person name="Dirks R.P."/>
            <person name="Guessner J."/>
            <person name="Wuertz S."/>
            <person name="Du K."/>
            <person name="Schartl M."/>
        </authorList>
    </citation>
    <scope>NUCLEOTIDE SEQUENCE</scope>
    <source>
        <strain evidence="2">STURGEONOMICS-FGT-2020</strain>
        <tissue evidence="2">Whole blood</tissue>
    </source>
</reference>
<protein>
    <submittedName>
        <fullName evidence="2">Transmembrane protein 44 isoform X2</fullName>
    </submittedName>
</protein>
<keyword evidence="1" id="KW-1133">Transmembrane helix</keyword>
<feature type="transmembrane region" description="Helical" evidence="1">
    <location>
        <begin position="110"/>
        <end position="128"/>
    </location>
</feature>
<feature type="transmembrane region" description="Helical" evidence="1">
    <location>
        <begin position="46"/>
        <end position="66"/>
    </location>
</feature>
<feature type="transmembrane region" description="Helical" evidence="1">
    <location>
        <begin position="78"/>
        <end position="98"/>
    </location>
</feature>
<accession>A0AAD8G393</accession>